<dbReference type="InterPro" id="IPR021109">
    <property type="entry name" value="Peptidase_aspartic_dom_sf"/>
</dbReference>
<dbReference type="EMBL" id="BMAO01008224">
    <property type="protein sequence ID" value="GFR21862.1"/>
    <property type="molecule type" value="Genomic_DNA"/>
</dbReference>
<dbReference type="Proteomes" id="UP000887116">
    <property type="component" value="Unassembled WGS sequence"/>
</dbReference>
<protein>
    <submittedName>
        <fullName evidence="1">Retrovirus-related Pol polyprotein from transposon 17.6</fullName>
    </submittedName>
</protein>
<comment type="caution">
    <text evidence="1">The sequence shown here is derived from an EMBL/GenBank/DDBJ whole genome shotgun (WGS) entry which is preliminary data.</text>
</comment>
<proteinExistence type="predicted"/>
<keyword evidence="2" id="KW-1185">Reference proteome</keyword>
<dbReference type="AlphaFoldDB" id="A0A8X6LV78"/>
<dbReference type="OrthoDB" id="6932368at2759"/>
<gene>
    <name evidence="1" type="primary">pol_404</name>
    <name evidence="1" type="ORF">TNCT_617921</name>
</gene>
<accession>A0A8X6LV78</accession>
<organism evidence="1 2">
    <name type="scientific">Trichonephila clavata</name>
    <name type="common">Joro spider</name>
    <name type="synonym">Nephila clavata</name>
    <dbReference type="NCBI Taxonomy" id="2740835"/>
    <lineage>
        <taxon>Eukaryota</taxon>
        <taxon>Metazoa</taxon>
        <taxon>Ecdysozoa</taxon>
        <taxon>Arthropoda</taxon>
        <taxon>Chelicerata</taxon>
        <taxon>Arachnida</taxon>
        <taxon>Araneae</taxon>
        <taxon>Araneomorphae</taxon>
        <taxon>Entelegynae</taxon>
        <taxon>Araneoidea</taxon>
        <taxon>Nephilidae</taxon>
        <taxon>Trichonephila</taxon>
    </lineage>
</organism>
<sequence>MSSILSISGDDLSKLANMADKMWEITSSTYQNVDAVKYPSNENILVNLQEKTAQLSLQVNKLSAEISVIPPTPQEKRSIAKLELFAANGTKIKTYGQKLLKLDLGLRRAFNWPFVIADVTKAIIGMDFLAHFNLLMDSKNRKVMD</sequence>
<evidence type="ECO:0000313" key="1">
    <source>
        <dbReference type="EMBL" id="GFR21862.1"/>
    </source>
</evidence>
<reference evidence="1" key="1">
    <citation type="submission" date="2020-07" db="EMBL/GenBank/DDBJ databases">
        <title>Multicomponent nature underlies the extraordinary mechanical properties of spider dragline silk.</title>
        <authorList>
            <person name="Kono N."/>
            <person name="Nakamura H."/>
            <person name="Mori M."/>
            <person name="Yoshida Y."/>
            <person name="Ohtoshi R."/>
            <person name="Malay A.D."/>
            <person name="Moran D.A.P."/>
            <person name="Tomita M."/>
            <person name="Numata K."/>
            <person name="Arakawa K."/>
        </authorList>
    </citation>
    <scope>NUCLEOTIDE SEQUENCE</scope>
</reference>
<name>A0A8X6LV78_TRICU</name>
<dbReference type="SUPFAM" id="SSF50630">
    <property type="entry name" value="Acid proteases"/>
    <property type="match status" value="1"/>
</dbReference>
<evidence type="ECO:0000313" key="2">
    <source>
        <dbReference type="Proteomes" id="UP000887116"/>
    </source>
</evidence>